<evidence type="ECO:0000313" key="3">
    <source>
        <dbReference type="Proteomes" id="UP001174136"/>
    </source>
</evidence>
<dbReference type="CDD" id="cd02440">
    <property type="entry name" value="AdoMet_MTases"/>
    <property type="match status" value="1"/>
</dbReference>
<dbReference type="InterPro" id="IPR052356">
    <property type="entry name" value="Thiol_S-MT"/>
</dbReference>
<protein>
    <submittedName>
        <fullName evidence="2">Methyltransferase-like protein 7A</fullName>
    </submittedName>
</protein>
<feature type="domain" description="Methyltransferase type 11" evidence="1">
    <location>
        <begin position="75"/>
        <end position="172"/>
    </location>
</feature>
<evidence type="ECO:0000259" key="1">
    <source>
        <dbReference type="Pfam" id="PF08241"/>
    </source>
</evidence>
<dbReference type="GO" id="GO:0032259">
    <property type="term" value="P:methylation"/>
    <property type="evidence" value="ECO:0007669"/>
    <property type="project" value="UniProtKB-KW"/>
</dbReference>
<comment type="caution">
    <text evidence="2">The sequence shown here is derived from an EMBL/GenBank/DDBJ whole genome shotgun (WGS) entry which is preliminary data.</text>
</comment>
<keyword evidence="2" id="KW-0489">Methyltransferase</keyword>
<name>A0AA47N3P0_MERPO</name>
<dbReference type="Gene3D" id="3.40.50.150">
    <property type="entry name" value="Vaccinia Virus protein VP39"/>
    <property type="match status" value="1"/>
</dbReference>
<dbReference type="Pfam" id="PF08241">
    <property type="entry name" value="Methyltransf_11"/>
    <property type="match status" value="1"/>
</dbReference>
<dbReference type="InterPro" id="IPR029063">
    <property type="entry name" value="SAM-dependent_MTases_sf"/>
</dbReference>
<proteinExistence type="predicted"/>
<dbReference type="SUPFAM" id="SSF53335">
    <property type="entry name" value="S-adenosyl-L-methionine-dependent methyltransferases"/>
    <property type="match status" value="1"/>
</dbReference>
<keyword evidence="3" id="KW-1185">Reference proteome</keyword>
<dbReference type="PANTHER" id="PTHR45036">
    <property type="entry name" value="METHYLTRANSFERASE LIKE 7B"/>
    <property type="match status" value="1"/>
</dbReference>
<dbReference type="EMBL" id="JAOPHQ010001162">
    <property type="protein sequence ID" value="KAK0151813.1"/>
    <property type="molecule type" value="Genomic_DNA"/>
</dbReference>
<dbReference type="AlphaFoldDB" id="A0AA47N3P0"/>
<accession>A0AA47N3P0</accession>
<gene>
    <name evidence="2" type="primary">METTL7A</name>
    <name evidence="2" type="ORF">N1851_006809</name>
</gene>
<keyword evidence="2" id="KW-0808">Transferase</keyword>
<dbReference type="PANTHER" id="PTHR45036:SF1">
    <property type="entry name" value="METHYLTRANSFERASE LIKE 7A"/>
    <property type="match status" value="1"/>
</dbReference>
<reference evidence="2" key="1">
    <citation type="journal article" date="2023" name="Front. Mar. Sci.">
        <title>A new Merluccius polli reference genome to investigate the effects of global change in West African waters.</title>
        <authorList>
            <person name="Mateo J.L."/>
            <person name="Blanco-Fernandez C."/>
            <person name="Garcia-Vazquez E."/>
            <person name="Machado-Schiaffino G."/>
        </authorList>
    </citation>
    <scope>NUCLEOTIDE SEQUENCE</scope>
    <source>
        <strain evidence="2">C29</strain>
        <tissue evidence="2">Fin</tissue>
    </source>
</reference>
<evidence type="ECO:0000313" key="2">
    <source>
        <dbReference type="EMBL" id="KAK0151813.1"/>
    </source>
</evidence>
<dbReference type="GO" id="GO:0008757">
    <property type="term" value="F:S-adenosylmethionine-dependent methyltransferase activity"/>
    <property type="evidence" value="ECO:0007669"/>
    <property type="project" value="InterPro"/>
</dbReference>
<dbReference type="Proteomes" id="UP001174136">
    <property type="component" value="Unassembled WGS sequence"/>
</dbReference>
<sequence>MKPLMNVLTFCMAVLTLPLQLIEALGLYRWYKGFFALLMSRISASYNKAMNDRKRNLFSNMTDFKRPGDGPLTVLEIGCGTGTNFKYYPSGCKVICADPNHHFQKYLERSMAENGHLSFERFVVSSGEDMGSIEDESVDVVVATLVLCTVTNIPRTLQEAHRMLKPGGAFYFLEHVVAEPSSWTYFCQHVLQPMWYYFGDGCELTRATWTHLEAAGFSELKLTHIEAPLTFLIRPHIIGYAVK</sequence>
<organism evidence="2 3">
    <name type="scientific">Merluccius polli</name>
    <name type="common">Benguela hake</name>
    <name type="synonym">Merluccius cadenati</name>
    <dbReference type="NCBI Taxonomy" id="89951"/>
    <lineage>
        <taxon>Eukaryota</taxon>
        <taxon>Metazoa</taxon>
        <taxon>Chordata</taxon>
        <taxon>Craniata</taxon>
        <taxon>Vertebrata</taxon>
        <taxon>Euteleostomi</taxon>
        <taxon>Actinopterygii</taxon>
        <taxon>Neopterygii</taxon>
        <taxon>Teleostei</taxon>
        <taxon>Neoteleostei</taxon>
        <taxon>Acanthomorphata</taxon>
        <taxon>Zeiogadaria</taxon>
        <taxon>Gadariae</taxon>
        <taxon>Gadiformes</taxon>
        <taxon>Gadoidei</taxon>
        <taxon>Merlucciidae</taxon>
        <taxon>Merluccius</taxon>
    </lineage>
</organism>
<dbReference type="InterPro" id="IPR013216">
    <property type="entry name" value="Methyltransf_11"/>
</dbReference>